<name>A0A9D4BGQ7_DREPO</name>
<gene>
    <name evidence="1" type="ORF">DPMN_081872</name>
</gene>
<keyword evidence="2" id="KW-1185">Reference proteome</keyword>
<dbReference type="AlphaFoldDB" id="A0A9D4BGQ7"/>
<reference evidence="1" key="1">
    <citation type="journal article" date="2019" name="bioRxiv">
        <title>The Genome of the Zebra Mussel, Dreissena polymorpha: A Resource for Invasive Species Research.</title>
        <authorList>
            <person name="McCartney M.A."/>
            <person name="Auch B."/>
            <person name="Kono T."/>
            <person name="Mallez S."/>
            <person name="Zhang Y."/>
            <person name="Obille A."/>
            <person name="Becker A."/>
            <person name="Abrahante J.E."/>
            <person name="Garbe J."/>
            <person name="Badalamenti J.P."/>
            <person name="Herman A."/>
            <person name="Mangelson H."/>
            <person name="Liachko I."/>
            <person name="Sullivan S."/>
            <person name="Sone E.D."/>
            <person name="Koren S."/>
            <person name="Silverstein K.A.T."/>
            <person name="Beckman K.B."/>
            <person name="Gohl D.M."/>
        </authorList>
    </citation>
    <scope>NUCLEOTIDE SEQUENCE</scope>
    <source>
        <strain evidence="1">Duluth1</strain>
        <tissue evidence="1">Whole animal</tissue>
    </source>
</reference>
<proteinExistence type="predicted"/>
<evidence type="ECO:0000313" key="2">
    <source>
        <dbReference type="Proteomes" id="UP000828390"/>
    </source>
</evidence>
<evidence type="ECO:0000313" key="1">
    <source>
        <dbReference type="EMBL" id="KAH3694432.1"/>
    </source>
</evidence>
<comment type="caution">
    <text evidence="1">The sequence shown here is derived from an EMBL/GenBank/DDBJ whole genome shotgun (WGS) entry which is preliminary data.</text>
</comment>
<protein>
    <submittedName>
        <fullName evidence="1">Uncharacterized protein</fullName>
    </submittedName>
</protein>
<dbReference type="Proteomes" id="UP000828390">
    <property type="component" value="Unassembled WGS sequence"/>
</dbReference>
<organism evidence="1 2">
    <name type="scientific">Dreissena polymorpha</name>
    <name type="common">Zebra mussel</name>
    <name type="synonym">Mytilus polymorpha</name>
    <dbReference type="NCBI Taxonomy" id="45954"/>
    <lineage>
        <taxon>Eukaryota</taxon>
        <taxon>Metazoa</taxon>
        <taxon>Spiralia</taxon>
        <taxon>Lophotrochozoa</taxon>
        <taxon>Mollusca</taxon>
        <taxon>Bivalvia</taxon>
        <taxon>Autobranchia</taxon>
        <taxon>Heteroconchia</taxon>
        <taxon>Euheterodonta</taxon>
        <taxon>Imparidentia</taxon>
        <taxon>Neoheterodontei</taxon>
        <taxon>Myida</taxon>
        <taxon>Dreissenoidea</taxon>
        <taxon>Dreissenidae</taxon>
        <taxon>Dreissena</taxon>
    </lineage>
</organism>
<accession>A0A9D4BGQ7</accession>
<reference evidence="1" key="2">
    <citation type="submission" date="2020-11" db="EMBL/GenBank/DDBJ databases">
        <authorList>
            <person name="McCartney M.A."/>
            <person name="Auch B."/>
            <person name="Kono T."/>
            <person name="Mallez S."/>
            <person name="Becker A."/>
            <person name="Gohl D.M."/>
            <person name="Silverstein K.A.T."/>
            <person name="Koren S."/>
            <person name="Bechman K.B."/>
            <person name="Herman A."/>
            <person name="Abrahante J.E."/>
            <person name="Garbe J."/>
        </authorList>
    </citation>
    <scope>NUCLEOTIDE SEQUENCE</scope>
    <source>
        <strain evidence="1">Duluth1</strain>
        <tissue evidence="1">Whole animal</tissue>
    </source>
</reference>
<dbReference type="EMBL" id="JAIWYP010000016">
    <property type="protein sequence ID" value="KAH3694432.1"/>
    <property type="molecule type" value="Genomic_DNA"/>
</dbReference>
<sequence>MFLNWKRTQTRLNKLSVYRNKYAFTLNAFSKLNSDYNIDVNAYHDDYADDYDDYDEHAAAADDTTYDYDDYDLDDDDDGHCITLIFLYTHLQKDSTIQAVMCM</sequence>